<gene>
    <name evidence="3" type="ORF">G6F51_008928</name>
</gene>
<feature type="compositionally biased region" description="Low complexity" evidence="1">
    <location>
        <begin position="99"/>
        <end position="125"/>
    </location>
</feature>
<dbReference type="EMBL" id="JAANIT010001548">
    <property type="protein sequence ID" value="KAG1539777.1"/>
    <property type="molecule type" value="Genomic_DNA"/>
</dbReference>
<evidence type="ECO:0000313" key="3">
    <source>
        <dbReference type="EMBL" id="KAG1539777.1"/>
    </source>
</evidence>
<dbReference type="Pfam" id="PF13921">
    <property type="entry name" value="Myb_DNA-bind_6"/>
    <property type="match status" value="1"/>
</dbReference>
<dbReference type="InterPro" id="IPR009057">
    <property type="entry name" value="Homeodomain-like_sf"/>
</dbReference>
<sequence length="193" mass="22427">MTDNLQEAEQEAKRWMIIGAHQAGATERKIARISGLSTTAVRHILLNYQQNGTPSIPKQVPKRVREKPIVEYDEDGNIIDSESEEEQEQIQQTRKKAKNNNNDEQSSSSSDETQTQTKKSSKMDQTIRGYEIWTHEDDMILLDYVLHHLYTGGWHELESKYNGRHSARLCHERWKYLKSLLIHGITDKPNTPW</sequence>
<evidence type="ECO:0000313" key="4">
    <source>
        <dbReference type="Proteomes" id="UP000717996"/>
    </source>
</evidence>
<dbReference type="Proteomes" id="UP000717996">
    <property type="component" value="Unassembled WGS sequence"/>
</dbReference>
<dbReference type="SUPFAM" id="SSF46689">
    <property type="entry name" value="Homeodomain-like"/>
    <property type="match status" value="1"/>
</dbReference>
<feature type="compositionally biased region" description="Acidic residues" evidence="1">
    <location>
        <begin position="71"/>
        <end position="88"/>
    </location>
</feature>
<evidence type="ECO:0000259" key="2">
    <source>
        <dbReference type="PROSITE" id="PS50090"/>
    </source>
</evidence>
<feature type="domain" description="Myb-like" evidence="2">
    <location>
        <begin position="133"/>
        <end position="178"/>
    </location>
</feature>
<feature type="region of interest" description="Disordered" evidence="1">
    <location>
        <begin position="51"/>
        <end position="125"/>
    </location>
</feature>
<dbReference type="AlphaFoldDB" id="A0A9P7C886"/>
<name>A0A9P7C886_RHIOR</name>
<dbReference type="PROSITE" id="PS50090">
    <property type="entry name" value="MYB_LIKE"/>
    <property type="match status" value="1"/>
</dbReference>
<comment type="caution">
    <text evidence="3">The sequence shown here is derived from an EMBL/GenBank/DDBJ whole genome shotgun (WGS) entry which is preliminary data.</text>
</comment>
<dbReference type="InterPro" id="IPR001005">
    <property type="entry name" value="SANT/Myb"/>
</dbReference>
<dbReference type="Pfam" id="PF13384">
    <property type="entry name" value="HTH_23"/>
    <property type="match status" value="1"/>
</dbReference>
<accession>A0A9P7C886</accession>
<evidence type="ECO:0000256" key="1">
    <source>
        <dbReference type="SAM" id="MobiDB-lite"/>
    </source>
</evidence>
<dbReference type="OrthoDB" id="2289901at2759"/>
<protein>
    <recommendedName>
        <fullName evidence="2">Myb-like domain-containing protein</fullName>
    </recommendedName>
</protein>
<reference evidence="3" key="1">
    <citation type="journal article" date="2020" name="Microb. Genom.">
        <title>Genetic diversity of clinical and environmental Mucorales isolates obtained from an investigation of mucormycosis cases among solid organ transplant recipients.</title>
        <authorList>
            <person name="Nguyen M.H."/>
            <person name="Kaul D."/>
            <person name="Muto C."/>
            <person name="Cheng S.J."/>
            <person name="Richter R.A."/>
            <person name="Bruno V.M."/>
            <person name="Liu G."/>
            <person name="Beyhan S."/>
            <person name="Sundermann A.J."/>
            <person name="Mounaud S."/>
            <person name="Pasculle A.W."/>
            <person name="Nierman W.C."/>
            <person name="Driscoll E."/>
            <person name="Cumbie R."/>
            <person name="Clancy C.J."/>
            <person name="Dupont C.L."/>
        </authorList>
    </citation>
    <scope>NUCLEOTIDE SEQUENCE</scope>
    <source>
        <strain evidence="3">GL16</strain>
    </source>
</reference>
<proteinExistence type="predicted"/>
<organism evidence="3 4">
    <name type="scientific">Rhizopus oryzae</name>
    <name type="common">Mucormycosis agent</name>
    <name type="synonym">Rhizopus arrhizus var. delemar</name>
    <dbReference type="NCBI Taxonomy" id="64495"/>
    <lineage>
        <taxon>Eukaryota</taxon>
        <taxon>Fungi</taxon>
        <taxon>Fungi incertae sedis</taxon>
        <taxon>Mucoromycota</taxon>
        <taxon>Mucoromycotina</taxon>
        <taxon>Mucoromycetes</taxon>
        <taxon>Mucorales</taxon>
        <taxon>Mucorineae</taxon>
        <taxon>Rhizopodaceae</taxon>
        <taxon>Rhizopus</taxon>
    </lineage>
</organism>